<feature type="compositionally biased region" description="Basic and acidic residues" evidence="3">
    <location>
        <begin position="64"/>
        <end position="76"/>
    </location>
</feature>
<feature type="compositionally biased region" description="Basic residues" evidence="3">
    <location>
        <begin position="77"/>
        <end position="87"/>
    </location>
</feature>
<dbReference type="AlphaFoldDB" id="A0A8S9PBQ5"/>
<feature type="region of interest" description="Disordered" evidence="3">
    <location>
        <begin position="64"/>
        <end position="87"/>
    </location>
</feature>
<dbReference type="PANTHER" id="PTHR33403">
    <property type="entry name" value="SPR1"/>
    <property type="match status" value="1"/>
</dbReference>
<proteinExistence type="inferred from homology"/>
<keyword evidence="2" id="KW-0493">Microtubule</keyword>
<dbReference type="GO" id="GO:0043622">
    <property type="term" value="P:cortical microtubule organization"/>
    <property type="evidence" value="ECO:0007669"/>
    <property type="project" value="InterPro"/>
</dbReference>
<organism evidence="4 5">
    <name type="scientific">Brassica cretica</name>
    <name type="common">Mustard</name>
    <dbReference type="NCBI Taxonomy" id="69181"/>
    <lineage>
        <taxon>Eukaryota</taxon>
        <taxon>Viridiplantae</taxon>
        <taxon>Streptophyta</taxon>
        <taxon>Embryophyta</taxon>
        <taxon>Tracheophyta</taxon>
        <taxon>Spermatophyta</taxon>
        <taxon>Magnoliopsida</taxon>
        <taxon>eudicotyledons</taxon>
        <taxon>Gunneridae</taxon>
        <taxon>Pentapetalae</taxon>
        <taxon>rosids</taxon>
        <taxon>malvids</taxon>
        <taxon>Brassicales</taxon>
        <taxon>Brassicaceae</taxon>
        <taxon>Brassiceae</taxon>
        <taxon>Brassica</taxon>
    </lineage>
</organism>
<dbReference type="EMBL" id="QGKX02001521">
    <property type="protein sequence ID" value="KAF3512600.1"/>
    <property type="molecule type" value="Genomic_DNA"/>
</dbReference>
<dbReference type="PANTHER" id="PTHR33403:SF26">
    <property type="entry name" value="PROTEIN SPIRAL1-LIKE 3"/>
    <property type="match status" value="1"/>
</dbReference>
<name>A0A8S9PBQ5_BRACR</name>
<evidence type="ECO:0000256" key="3">
    <source>
        <dbReference type="SAM" id="MobiDB-lite"/>
    </source>
</evidence>
<gene>
    <name evidence="4" type="ORF">F2Q69_00002922</name>
</gene>
<evidence type="ECO:0000256" key="2">
    <source>
        <dbReference type="ARBA" id="ARBA00022701"/>
    </source>
</evidence>
<feature type="non-terminal residue" evidence="4">
    <location>
        <position position="1"/>
    </location>
</feature>
<protein>
    <submittedName>
        <fullName evidence="4">Uncharacterized protein</fullName>
    </submittedName>
</protein>
<dbReference type="InterPro" id="IPR039613">
    <property type="entry name" value="SPR1/2/3/4/5"/>
</dbReference>
<reference evidence="4" key="1">
    <citation type="submission" date="2019-12" db="EMBL/GenBank/DDBJ databases">
        <title>Genome sequencing and annotation of Brassica cretica.</title>
        <authorList>
            <person name="Studholme D.J."/>
            <person name="Sarris P."/>
        </authorList>
    </citation>
    <scope>NUCLEOTIDE SEQUENCE</scope>
    <source>
        <strain evidence="4">PFS-109/04</strain>
        <tissue evidence="4">Leaf</tissue>
    </source>
</reference>
<dbReference type="Proteomes" id="UP000712600">
    <property type="component" value="Unassembled WGS sequence"/>
</dbReference>
<evidence type="ECO:0000313" key="4">
    <source>
        <dbReference type="EMBL" id="KAF3512600.1"/>
    </source>
</evidence>
<comment type="similarity">
    <text evidence="1">Belongs to the SPIRAL1 family.</text>
</comment>
<feature type="region of interest" description="Disordered" evidence="3">
    <location>
        <begin position="355"/>
        <end position="385"/>
    </location>
</feature>
<dbReference type="GO" id="GO:0010005">
    <property type="term" value="C:cortical microtubule, transverse to long axis"/>
    <property type="evidence" value="ECO:0007669"/>
    <property type="project" value="TreeGrafter"/>
</dbReference>
<feature type="region of interest" description="Disordered" evidence="3">
    <location>
        <begin position="296"/>
        <end position="318"/>
    </location>
</feature>
<comment type="caution">
    <text evidence="4">The sequence shown here is derived from an EMBL/GenBank/DDBJ whole genome shotgun (WGS) entry which is preliminary data.</text>
</comment>
<evidence type="ECO:0000313" key="5">
    <source>
        <dbReference type="Proteomes" id="UP000712600"/>
    </source>
</evidence>
<sequence length="385" mass="42582">DFSDVASTKALMMAGSARRRVLPSGLEELGECDKFVVDNMKEFASDLERDLDELCKNEKHRTQLKEETLSHREGSQKTRRKQKWSKSRRFKFKINPEEQFGSCLTFSGHSLKDDCTENEAWFKYIKTTLGRGVPFQILLENFYGKKLHGYMVLMVLEQVTDRDTLVLQHTPFKGFKFQHVKNVDWLITVCVLRWLRTTSKKGKGILTPNGLQSLGLSGLGLSTGFERLHYMLERVWDPILVPGSPKRISHFFLNAVRELSLSMGKARGVNNGVNQSSLDYLFGSGESPSAVAATMGTTTTTTTTTTTDGTGGRPVTTTTTTVTENKKIPAGVRGSPNNYFRSEGQNCGNFLTERPSTKVHAAPGGGSSLGYLFGGPSASAESAKK</sequence>
<accession>A0A8S9PBQ5</accession>
<evidence type="ECO:0000256" key="1">
    <source>
        <dbReference type="ARBA" id="ARBA00009656"/>
    </source>
</evidence>